<feature type="transmembrane region" description="Helical" evidence="13">
    <location>
        <begin position="20"/>
        <end position="39"/>
    </location>
</feature>
<feature type="transmembrane region" description="Helical" evidence="13">
    <location>
        <begin position="170"/>
        <end position="193"/>
    </location>
</feature>
<proteinExistence type="inferred from homology"/>
<feature type="transmembrane region" description="Helical" evidence="13">
    <location>
        <begin position="94"/>
        <end position="115"/>
    </location>
</feature>
<feature type="transmembrane region" description="Helical" evidence="13">
    <location>
        <begin position="122"/>
        <end position="142"/>
    </location>
</feature>
<dbReference type="GO" id="GO:0015252">
    <property type="term" value="F:proton channel activity"/>
    <property type="evidence" value="ECO:0007669"/>
    <property type="project" value="InterPro"/>
</dbReference>
<dbReference type="RefSeq" id="WP_013320570.1">
    <property type="nucleotide sequence ID" value="NC_014501.1"/>
</dbReference>
<comment type="subcellular location">
    <subcellularLocation>
        <location evidence="1">Membrane</location>
        <topology evidence="1">Multi-pass membrane protein</topology>
    </subcellularLocation>
</comment>
<keyword evidence="10 13" id="KW-0472">Membrane</keyword>
<evidence type="ECO:0000313" key="15">
    <source>
        <dbReference type="Proteomes" id="UP000008206"/>
    </source>
</evidence>
<keyword evidence="5 13" id="KW-0812">Transmembrane</keyword>
<keyword evidence="9" id="KW-0406">Ion transport</keyword>
<evidence type="ECO:0000256" key="13">
    <source>
        <dbReference type="SAM" id="Phobius"/>
    </source>
</evidence>
<keyword evidence="7" id="KW-0630">Potassium</keyword>
<dbReference type="HOGENOM" id="CLU_090238_3_2_3"/>
<evidence type="ECO:0000256" key="8">
    <source>
        <dbReference type="ARBA" id="ARBA00022989"/>
    </source>
</evidence>
<evidence type="ECO:0000256" key="2">
    <source>
        <dbReference type="ARBA" id="ARBA00006920"/>
    </source>
</evidence>
<name>E0U773_GLOV7</name>
<keyword evidence="4" id="KW-0633">Potassium transport</keyword>
<accession>E0U773</accession>
<dbReference type="STRING" id="497965.Cyan7822_0415"/>
<reference evidence="15" key="1">
    <citation type="journal article" date="2011" name="MBio">
        <title>Novel metabolic attributes of the genus Cyanothece, comprising a group of unicellular nitrogen-fixing Cyanobacteria.</title>
        <authorList>
            <person name="Bandyopadhyay A."/>
            <person name="Elvitigala T."/>
            <person name="Welsh E."/>
            <person name="Stockel J."/>
            <person name="Liberton M."/>
            <person name="Min H."/>
            <person name="Sherman L.A."/>
            <person name="Pakrasi H.B."/>
        </authorList>
    </citation>
    <scope>NUCLEOTIDE SEQUENCE [LARGE SCALE GENOMIC DNA]</scope>
    <source>
        <strain evidence="15">PCC 7822</strain>
    </source>
</reference>
<dbReference type="PANTHER" id="PTHR31462:SF5">
    <property type="entry name" value="ENDOSOMAL_LYSOSOMAL PROTON CHANNEL TMEM175"/>
    <property type="match status" value="1"/>
</dbReference>
<dbReference type="OrthoDB" id="509628at2"/>
<sequence>MLNHHDESNLQNMLHHLGRLSDMIFALAMALTILGCQLPQSPMTNQQTNHFLFNQLNSLSNYAIAFITVGFYWIDHVQQFKYYRKTNEIHLWLYLIYLLCLFLVPYSTALTVYLPQSLWAKIWFSINIFCLGMLSFLSWTYASYNHQLIDRNLALKTIKLMACNTLVEPLLSLLTIGVAFFNLSLWDWVWFLLPIPYIILHKFDQKPTITPREFSANNSRITLDSNSHLN</sequence>
<dbReference type="Proteomes" id="UP000008206">
    <property type="component" value="Chromosome"/>
</dbReference>
<dbReference type="eggNOG" id="COG3548">
    <property type="taxonomic scope" value="Bacteria"/>
</dbReference>
<organism evidence="14 15">
    <name type="scientific">Gloeothece verrucosa (strain PCC 7822)</name>
    <name type="common">Cyanothece sp. (strain PCC 7822)</name>
    <dbReference type="NCBI Taxonomy" id="497965"/>
    <lineage>
        <taxon>Bacteria</taxon>
        <taxon>Bacillati</taxon>
        <taxon>Cyanobacteriota</taxon>
        <taxon>Cyanophyceae</taxon>
        <taxon>Oscillatoriophycideae</taxon>
        <taxon>Chroococcales</taxon>
        <taxon>Aphanothecaceae</taxon>
        <taxon>Gloeothece</taxon>
        <taxon>Gloeothece verrucosa</taxon>
    </lineage>
</organism>
<evidence type="ECO:0000313" key="14">
    <source>
        <dbReference type="EMBL" id="ADN12460.1"/>
    </source>
</evidence>
<dbReference type="AlphaFoldDB" id="E0U773"/>
<comment type="catalytic activity">
    <reaction evidence="12">
        <text>K(+)(in) = K(+)(out)</text>
        <dbReference type="Rhea" id="RHEA:29463"/>
        <dbReference type="ChEBI" id="CHEBI:29103"/>
    </reaction>
</comment>
<evidence type="ECO:0000256" key="10">
    <source>
        <dbReference type="ARBA" id="ARBA00023136"/>
    </source>
</evidence>
<gene>
    <name evidence="14" type="ordered locus">Cyan7822_0415</name>
</gene>
<evidence type="ECO:0000256" key="5">
    <source>
        <dbReference type="ARBA" id="ARBA00022692"/>
    </source>
</evidence>
<evidence type="ECO:0000256" key="6">
    <source>
        <dbReference type="ARBA" id="ARBA00022826"/>
    </source>
</evidence>
<dbReference type="KEGG" id="cyj:Cyan7822_0415"/>
<evidence type="ECO:0000256" key="3">
    <source>
        <dbReference type="ARBA" id="ARBA00022448"/>
    </source>
</evidence>
<keyword evidence="11" id="KW-0407">Ion channel</keyword>
<dbReference type="Pfam" id="PF06736">
    <property type="entry name" value="TMEM175"/>
    <property type="match status" value="1"/>
</dbReference>
<evidence type="ECO:0000256" key="1">
    <source>
        <dbReference type="ARBA" id="ARBA00004141"/>
    </source>
</evidence>
<dbReference type="EMBL" id="CP002198">
    <property type="protein sequence ID" value="ADN12460.1"/>
    <property type="molecule type" value="Genomic_DNA"/>
</dbReference>
<evidence type="ECO:0000256" key="7">
    <source>
        <dbReference type="ARBA" id="ARBA00022958"/>
    </source>
</evidence>
<evidence type="ECO:0000256" key="11">
    <source>
        <dbReference type="ARBA" id="ARBA00023303"/>
    </source>
</evidence>
<dbReference type="InterPro" id="IPR010617">
    <property type="entry name" value="TMEM175-like"/>
</dbReference>
<protein>
    <recommendedName>
        <fullName evidence="16">Integral membrane protein</fullName>
    </recommendedName>
</protein>
<keyword evidence="15" id="KW-1185">Reference proteome</keyword>
<dbReference type="GO" id="GO:0016020">
    <property type="term" value="C:membrane"/>
    <property type="evidence" value="ECO:0007669"/>
    <property type="project" value="UniProtKB-SubCell"/>
</dbReference>
<evidence type="ECO:0000256" key="4">
    <source>
        <dbReference type="ARBA" id="ARBA00022538"/>
    </source>
</evidence>
<evidence type="ECO:0000256" key="12">
    <source>
        <dbReference type="ARBA" id="ARBA00034430"/>
    </source>
</evidence>
<comment type="similarity">
    <text evidence="2">Belongs to the TMEM175 family.</text>
</comment>
<dbReference type="GO" id="GO:0005267">
    <property type="term" value="F:potassium channel activity"/>
    <property type="evidence" value="ECO:0007669"/>
    <property type="project" value="UniProtKB-KW"/>
</dbReference>
<feature type="transmembrane region" description="Helical" evidence="13">
    <location>
        <begin position="51"/>
        <end position="74"/>
    </location>
</feature>
<evidence type="ECO:0000256" key="9">
    <source>
        <dbReference type="ARBA" id="ARBA00023065"/>
    </source>
</evidence>
<evidence type="ECO:0008006" key="16">
    <source>
        <dbReference type="Google" id="ProtNLM"/>
    </source>
</evidence>
<keyword evidence="6" id="KW-0631">Potassium channel</keyword>
<keyword evidence="8 13" id="KW-1133">Transmembrane helix</keyword>
<dbReference type="PANTHER" id="PTHR31462">
    <property type="entry name" value="ENDOSOMAL/LYSOSOMAL POTASSIUM CHANNEL TMEM175"/>
    <property type="match status" value="1"/>
</dbReference>
<keyword evidence="3" id="KW-0813">Transport</keyword>